<evidence type="ECO:0000313" key="2">
    <source>
        <dbReference type="Proteomes" id="UP000464620"/>
    </source>
</evidence>
<name>A0A6B9V8A6_ARAHY</name>
<dbReference type="Proteomes" id="UP000464620">
    <property type="component" value="Chromosome B09"/>
</dbReference>
<protein>
    <submittedName>
        <fullName evidence="1">Uncharacterized protein</fullName>
    </submittedName>
</protein>
<dbReference type="AlphaFoldDB" id="A0A6B9V8A6"/>
<proteinExistence type="predicted"/>
<organism evidence="1 2">
    <name type="scientific">Arachis hypogaea</name>
    <name type="common">Peanut</name>
    <dbReference type="NCBI Taxonomy" id="3818"/>
    <lineage>
        <taxon>Eukaryota</taxon>
        <taxon>Viridiplantae</taxon>
        <taxon>Streptophyta</taxon>
        <taxon>Embryophyta</taxon>
        <taxon>Tracheophyta</taxon>
        <taxon>Spermatophyta</taxon>
        <taxon>Magnoliopsida</taxon>
        <taxon>eudicotyledons</taxon>
        <taxon>Gunneridae</taxon>
        <taxon>Pentapetalae</taxon>
        <taxon>rosids</taxon>
        <taxon>fabids</taxon>
        <taxon>Fabales</taxon>
        <taxon>Fabaceae</taxon>
        <taxon>Papilionoideae</taxon>
        <taxon>50 kb inversion clade</taxon>
        <taxon>dalbergioids sensu lato</taxon>
        <taxon>Dalbergieae</taxon>
        <taxon>Pterocarpus clade</taxon>
        <taxon>Arachis</taxon>
    </lineage>
</organism>
<accession>A0A6B9V8A6</accession>
<gene>
    <name evidence="1" type="ORF">DS421_19g653800</name>
</gene>
<reference evidence="1 2" key="1">
    <citation type="submission" date="2020-01" db="EMBL/GenBank/DDBJ databases">
        <title>Genome sequence of Arachis hypogaea, cultivar Shitouqi.</title>
        <authorList>
            <person name="Zhuang W."/>
            <person name="Chen H."/>
            <person name="Varshney R."/>
            <person name="Wang D."/>
            <person name="Ming R."/>
        </authorList>
    </citation>
    <scope>NUCLEOTIDE SEQUENCE [LARGE SCALE GENOMIC DNA]</scope>
    <source>
        <tissue evidence="1">Young leaf</tissue>
    </source>
</reference>
<evidence type="ECO:0000313" key="1">
    <source>
        <dbReference type="EMBL" id="QHN77563.1"/>
    </source>
</evidence>
<dbReference type="EMBL" id="CP031001">
    <property type="protein sequence ID" value="QHN77563.1"/>
    <property type="molecule type" value="Genomic_DNA"/>
</dbReference>
<sequence>MFISKTKISNNIASYSQNIIQDATILANTTTKETKTFLVLTTATILGGHRQWTFTFSSLYGQHFPCETTKKRKTSMMTSQNGVCFRPYPCETPSGHRL</sequence>